<dbReference type="PROSITE" id="PS50262">
    <property type="entry name" value="G_PROTEIN_RECEP_F1_2"/>
    <property type="match status" value="1"/>
</dbReference>
<evidence type="ECO:0000256" key="2">
    <source>
        <dbReference type="ARBA" id="ARBA00022692"/>
    </source>
</evidence>
<dbReference type="Pfam" id="PF00001">
    <property type="entry name" value="7tm_1"/>
    <property type="match status" value="1"/>
</dbReference>
<name>A0A9W2Z9X6_BIOGL</name>
<evidence type="ECO:0000256" key="1">
    <source>
        <dbReference type="ARBA" id="ARBA00004141"/>
    </source>
</evidence>
<sequence>MRNAVFLVATRNDDYLDELHQEAWLKNLPVFIYIIVIATMGMLGNTLTLFVYAIKKKKSATTVFIEALAIVDLISDVVFIPVILCVLWHGFKVNSVYLCKFFYFLNYSTATTSVVLLVAISYVRFKKVCHSFGHHISTRESKLLCVAIVFACFFLCTPHVIIQGRQTMNTTRSAVKGYMCRVDDKYVDTHWPLVLHVVFTSLFLVCSSCLTYMYARIGIFAWRHGSLYGARIGLSDTQTNDDEASLELHPSPDKTELTRNATLYLQVTPEDSGIDTKTLEQDNAIRLDKSDSNCNVYTVNRKKGKFRIADSVGSRQRHNGRTTRMLLVLTSIYILTNLTSLVLLLLRTIKPKEVANLGTTGVSIYNVFVASYLINTAVNPIIYSVWNRTFRLHCRQLLGLNKSRLS</sequence>
<feature type="transmembrane region" description="Helical" evidence="8">
    <location>
        <begin position="143"/>
        <end position="162"/>
    </location>
</feature>
<dbReference type="SUPFAM" id="SSF81321">
    <property type="entry name" value="Family A G protein-coupled receptor-like"/>
    <property type="match status" value="1"/>
</dbReference>
<comment type="subcellular location">
    <subcellularLocation>
        <location evidence="1">Membrane</location>
        <topology evidence="1">Multi-pass membrane protein</topology>
    </subcellularLocation>
</comment>
<keyword evidence="3 8" id="KW-1133">Transmembrane helix</keyword>
<dbReference type="GO" id="GO:0004930">
    <property type="term" value="F:G protein-coupled receptor activity"/>
    <property type="evidence" value="ECO:0007669"/>
    <property type="project" value="UniProtKB-KW"/>
</dbReference>
<feature type="transmembrane region" description="Helical" evidence="8">
    <location>
        <begin position="364"/>
        <end position="386"/>
    </location>
</feature>
<dbReference type="AlphaFoldDB" id="A0A9W2Z9X6"/>
<protein>
    <submittedName>
        <fullName evidence="11">Neurotensin receptor type 1-like isoform X2</fullName>
    </submittedName>
</protein>
<evidence type="ECO:0000256" key="8">
    <source>
        <dbReference type="SAM" id="Phobius"/>
    </source>
</evidence>
<evidence type="ECO:0000256" key="6">
    <source>
        <dbReference type="ARBA" id="ARBA00023170"/>
    </source>
</evidence>
<keyword evidence="6" id="KW-0675">Receptor</keyword>
<evidence type="ECO:0000256" key="7">
    <source>
        <dbReference type="ARBA" id="ARBA00023224"/>
    </source>
</evidence>
<dbReference type="CDD" id="cd00637">
    <property type="entry name" value="7tm_classA_rhodopsin-like"/>
    <property type="match status" value="1"/>
</dbReference>
<keyword evidence="5 8" id="KW-0472">Membrane</keyword>
<keyword evidence="7" id="KW-0807">Transducer</keyword>
<feature type="domain" description="G-protein coupled receptors family 1 profile" evidence="9">
    <location>
        <begin position="44"/>
        <end position="383"/>
    </location>
</feature>
<dbReference type="InterPro" id="IPR017452">
    <property type="entry name" value="GPCR_Rhodpsn_7TM"/>
</dbReference>
<evidence type="ECO:0000313" key="11">
    <source>
        <dbReference type="RefSeq" id="XP_055871763.1"/>
    </source>
</evidence>
<evidence type="ECO:0000259" key="9">
    <source>
        <dbReference type="PROSITE" id="PS50262"/>
    </source>
</evidence>
<dbReference type="Gene3D" id="1.20.1070.10">
    <property type="entry name" value="Rhodopsin 7-helix transmembrane proteins"/>
    <property type="match status" value="1"/>
</dbReference>
<reference evidence="11" key="1">
    <citation type="submission" date="2025-08" db="UniProtKB">
        <authorList>
            <consortium name="RefSeq"/>
        </authorList>
    </citation>
    <scope>IDENTIFICATION</scope>
</reference>
<feature type="transmembrane region" description="Helical" evidence="8">
    <location>
        <begin position="101"/>
        <end position="123"/>
    </location>
</feature>
<keyword evidence="2 8" id="KW-0812">Transmembrane</keyword>
<feature type="transmembrane region" description="Helical" evidence="8">
    <location>
        <begin position="30"/>
        <end position="52"/>
    </location>
</feature>
<dbReference type="RefSeq" id="XP_055871763.1">
    <property type="nucleotide sequence ID" value="XM_056015788.1"/>
</dbReference>
<dbReference type="PANTHER" id="PTHR24238">
    <property type="entry name" value="G-PROTEIN COUPLED RECEPTOR"/>
    <property type="match status" value="1"/>
</dbReference>
<keyword evidence="4" id="KW-0297">G-protein coupled receptor</keyword>
<dbReference type="GeneID" id="106076996"/>
<dbReference type="PANTHER" id="PTHR24238:SF47">
    <property type="entry name" value="ECDYSTEROIDS_DOPAMINE RECEPTOR-RELATED"/>
    <property type="match status" value="1"/>
</dbReference>
<gene>
    <name evidence="11" type="primary">LOC106076996</name>
</gene>
<accession>A0A9W2Z9X6</accession>
<keyword evidence="10" id="KW-1185">Reference proteome</keyword>
<feature type="transmembrane region" description="Helical" evidence="8">
    <location>
        <begin position="64"/>
        <end position="89"/>
    </location>
</feature>
<dbReference type="PRINTS" id="PR00237">
    <property type="entry name" value="GPCRRHODOPSN"/>
</dbReference>
<dbReference type="InterPro" id="IPR000276">
    <property type="entry name" value="GPCR_Rhodpsn"/>
</dbReference>
<organism evidence="10 11">
    <name type="scientific">Biomphalaria glabrata</name>
    <name type="common">Bloodfluke planorb</name>
    <name type="synonym">Freshwater snail</name>
    <dbReference type="NCBI Taxonomy" id="6526"/>
    <lineage>
        <taxon>Eukaryota</taxon>
        <taxon>Metazoa</taxon>
        <taxon>Spiralia</taxon>
        <taxon>Lophotrochozoa</taxon>
        <taxon>Mollusca</taxon>
        <taxon>Gastropoda</taxon>
        <taxon>Heterobranchia</taxon>
        <taxon>Euthyneura</taxon>
        <taxon>Panpulmonata</taxon>
        <taxon>Hygrophila</taxon>
        <taxon>Lymnaeoidea</taxon>
        <taxon>Planorbidae</taxon>
        <taxon>Biomphalaria</taxon>
    </lineage>
</organism>
<feature type="transmembrane region" description="Helical" evidence="8">
    <location>
        <begin position="325"/>
        <end position="344"/>
    </location>
</feature>
<dbReference type="Proteomes" id="UP001165740">
    <property type="component" value="Chromosome 17"/>
</dbReference>
<dbReference type="GO" id="GO:0016020">
    <property type="term" value="C:membrane"/>
    <property type="evidence" value="ECO:0007669"/>
    <property type="project" value="UniProtKB-SubCell"/>
</dbReference>
<evidence type="ECO:0000256" key="4">
    <source>
        <dbReference type="ARBA" id="ARBA00023040"/>
    </source>
</evidence>
<feature type="transmembrane region" description="Helical" evidence="8">
    <location>
        <begin position="193"/>
        <end position="215"/>
    </location>
</feature>
<evidence type="ECO:0000256" key="5">
    <source>
        <dbReference type="ARBA" id="ARBA00023136"/>
    </source>
</evidence>
<proteinExistence type="predicted"/>
<evidence type="ECO:0000256" key="3">
    <source>
        <dbReference type="ARBA" id="ARBA00022989"/>
    </source>
</evidence>
<evidence type="ECO:0000313" key="10">
    <source>
        <dbReference type="Proteomes" id="UP001165740"/>
    </source>
</evidence>